<keyword evidence="5" id="KW-0547">Nucleotide-binding</keyword>
<dbReference type="InterPro" id="IPR005467">
    <property type="entry name" value="His_kinase_dom"/>
</dbReference>
<dbReference type="SMART" id="SM00388">
    <property type="entry name" value="HisKA"/>
    <property type="match status" value="1"/>
</dbReference>
<evidence type="ECO:0000256" key="4">
    <source>
        <dbReference type="ARBA" id="ARBA00022679"/>
    </source>
</evidence>
<dbReference type="EMBL" id="VWNA01000002">
    <property type="protein sequence ID" value="MQT14776.1"/>
    <property type="molecule type" value="Genomic_DNA"/>
</dbReference>
<dbReference type="SUPFAM" id="SSF55874">
    <property type="entry name" value="ATPase domain of HSP90 chaperone/DNA topoisomerase II/histidine kinase"/>
    <property type="match status" value="1"/>
</dbReference>
<evidence type="ECO:0000256" key="6">
    <source>
        <dbReference type="ARBA" id="ARBA00022777"/>
    </source>
</evidence>
<dbReference type="InterPro" id="IPR003661">
    <property type="entry name" value="HisK_dim/P_dom"/>
</dbReference>
<dbReference type="InterPro" id="IPR003594">
    <property type="entry name" value="HATPase_dom"/>
</dbReference>
<keyword evidence="6 10" id="KW-0418">Kinase</keyword>
<evidence type="ECO:0000256" key="7">
    <source>
        <dbReference type="ARBA" id="ARBA00022840"/>
    </source>
</evidence>
<dbReference type="GO" id="GO:0005524">
    <property type="term" value="F:ATP binding"/>
    <property type="evidence" value="ECO:0007669"/>
    <property type="project" value="UniProtKB-KW"/>
</dbReference>
<keyword evidence="11" id="KW-1185">Reference proteome</keyword>
<comment type="catalytic activity">
    <reaction evidence="1">
        <text>ATP + protein L-histidine = ADP + protein N-phospho-L-histidine.</text>
        <dbReference type="EC" id="2.7.13.3"/>
    </reaction>
</comment>
<dbReference type="Gene3D" id="3.30.565.10">
    <property type="entry name" value="Histidine kinase-like ATPase, C-terminal domain"/>
    <property type="match status" value="1"/>
</dbReference>
<dbReference type="SMART" id="SM00387">
    <property type="entry name" value="HATPase_c"/>
    <property type="match status" value="1"/>
</dbReference>
<dbReference type="GO" id="GO:0000155">
    <property type="term" value="F:phosphorelay sensor kinase activity"/>
    <property type="evidence" value="ECO:0007669"/>
    <property type="project" value="InterPro"/>
</dbReference>
<dbReference type="PANTHER" id="PTHR43065:SF10">
    <property type="entry name" value="PEROXIDE STRESS-ACTIVATED HISTIDINE KINASE MAK3"/>
    <property type="match status" value="1"/>
</dbReference>
<protein>
    <recommendedName>
        <fullName evidence="2">histidine kinase</fullName>
        <ecNumber evidence="2">2.7.13.3</ecNumber>
    </recommendedName>
</protein>
<dbReference type="InterPro" id="IPR036097">
    <property type="entry name" value="HisK_dim/P_sf"/>
</dbReference>
<proteinExistence type="predicted"/>
<dbReference type="CDD" id="cd00082">
    <property type="entry name" value="HisKA"/>
    <property type="match status" value="1"/>
</dbReference>
<keyword evidence="3" id="KW-0597">Phosphoprotein</keyword>
<accession>A0A6A7Y7H3</accession>
<dbReference type="PRINTS" id="PR00344">
    <property type="entry name" value="BCTRLSENSOR"/>
</dbReference>
<keyword evidence="7" id="KW-0067">ATP-binding</keyword>
<evidence type="ECO:0000313" key="10">
    <source>
        <dbReference type="EMBL" id="MQT14776.1"/>
    </source>
</evidence>
<evidence type="ECO:0000256" key="1">
    <source>
        <dbReference type="ARBA" id="ARBA00000085"/>
    </source>
</evidence>
<dbReference type="SUPFAM" id="SSF55785">
    <property type="entry name" value="PYP-like sensor domain (PAS domain)"/>
    <property type="match status" value="1"/>
</dbReference>
<keyword evidence="8" id="KW-0902">Two-component regulatory system</keyword>
<dbReference type="InterPro" id="IPR036890">
    <property type="entry name" value="HATPase_C_sf"/>
</dbReference>
<evidence type="ECO:0000256" key="3">
    <source>
        <dbReference type="ARBA" id="ARBA00022553"/>
    </source>
</evidence>
<dbReference type="EC" id="2.7.13.3" evidence="2"/>
<name>A0A6A7Y7H3_9HYPH</name>
<organism evidence="10 11">
    <name type="scientific">Segnochrobactrum spirostomi</name>
    <dbReference type="NCBI Taxonomy" id="2608987"/>
    <lineage>
        <taxon>Bacteria</taxon>
        <taxon>Pseudomonadati</taxon>
        <taxon>Pseudomonadota</taxon>
        <taxon>Alphaproteobacteria</taxon>
        <taxon>Hyphomicrobiales</taxon>
        <taxon>Segnochrobactraceae</taxon>
        <taxon>Segnochrobactrum</taxon>
    </lineage>
</organism>
<dbReference type="Gene3D" id="1.10.287.130">
    <property type="match status" value="1"/>
</dbReference>
<evidence type="ECO:0000256" key="8">
    <source>
        <dbReference type="ARBA" id="ARBA00023012"/>
    </source>
</evidence>
<reference evidence="10 11" key="1">
    <citation type="submission" date="2019-09" db="EMBL/GenBank/DDBJ databases">
        <title>Segnochrobactrum spirostomi gen. nov., sp. nov., isolated from the ciliate Spirostomum cf. yagiui and description of a novel family, Segnochrobactraceae fam. nov. within the order Rhizobiales of the class Alphaproteobacteria.</title>
        <authorList>
            <person name="Akter S."/>
            <person name="Shazib S.U.A."/>
            <person name="Shin M.K."/>
        </authorList>
    </citation>
    <scope>NUCLEOTIDE SEQUENCE [LARGE SCALE GENOMIC DNA]</scope>
    <source>
        <strain evidence="10 11">Sp-1</strain>
    </source>
</reference>
<evidence type="ECO:0000313" key="11">
    <source>
        <dbReference type="Proteomes" id="UP000332515"/>
    </source>
</evidence>
<dbReference type="AlphaFoldDB" id="A0A6A7Y7H3"/>
<dbReference type="PANTHER" id="PTHR43065">
    <property type="entry name" value="SENSOR HISTIDINE KINASE"/>
    <property type="match status" value="1"/>
</dbReference>
<gene>
    <name evidence="10" type="ORF">F0357_19370</name>
</gene>
<keyword evidence="4" id="KW-0808">Transferase</keyword>
<sequence length="370" mass="40028">MAALISESYNNFPDGILIVRTNTVHSVNGSFRNIFGIESGDIVGMRVSNALARLNLTPSDISKIASDQPQLGDGHELTRSLPDGGAQYLATRRFPILQDDAKAVPILYALTFTDETPLREAQRSSEELVEKLLRADRQAALGEMAMALAHELSQPLGAIVNFAGAARRTLLGRAIRAGDLEDVLLNIGAEAARAGEVIKSLRQFLRGAPQPSANANVEGAIKAVLGFAEPAMREQAVQIQVDVATNLPPIQGDQIILQQIILNLVTNAIQAMDDAPRDRRRLAISAVLEQAAKVRIDVRDSGIGLPTELGERIFEPFITTKEHGSGLGLSIARTLVQRLGGSIEAVPEPEIGTRFTIRVPVRQQRDHYHA</sequence>
<feature type="domain" description="Histidine kinase" evidence="9">
    <location>
        <begin position="147"/>
        <end position="363"/>
    </location>
</feature>
<dbReference type="Proteomes" id="UP000332515">
    <property type="component" value="Unassembled WGS sequence"/>
</dbReference>
<dbReference type="InterPro" id="IPR035965">
    <property type="entry name" value="PAS-like_dom_sf"/>
</dbReference>
<dbReference type="SUPFAM" id="SSF47384">
    <property type="entry name" value="Homodimeric domain of signal transducing histidine kinase"/>
    <property type="match status" value="1"/>
</dbReference>
<comment type="caution">
    <text evidence="10">The sequence shown here is derived from an EMBL/GenBank/DDBJ whole genome shotgun (WGS) entry which is preliminary data.</text>
</comment>
<dbReference type="Pfam" id="PF02518">
    <property type="entry name" value="HATPase_c"/>
    <property type="match status" value="1"/>
</dbReference>
<dbReference type="PROSITE" id="PS50109">
    <property type="entry name" value="HIS_KIN"/>
    <property type="match status" value="1"/>
</dbReference>
<evidence type="ECO:0000259" key="9">
    <source>
        <dbReference type="PROSITE" id="PS50109"/>
    </source>
</evidence>
<dbReference type="InterPro" id="IPR004358">
    <property type="entry name" value="Sig_transdc_His_kin-like_C"/>
</dbReference>
<evidence type="ECO:0000256" key="5">
    <source>
        <dbReference type="ARBA" id="ARBA00022741"/>
    </source>
</evidence>
<evidence type="ECO:0000256" key="2">
    <source>
        <dbReference type="ARBA" id="ARBA00012438"/>
    </source>
</evidence>